<dbReference type="OrthoDB" id="8455960at2"/>
<dbReference type="RefSeq" id="WP_109822449.1">
    <property type="nucleotide sequence ID" value="NZ_QGKL01000016.1"/>
</dbReference>
<sequence length="333" mass="35359">MKTYDTLQRLRFVLVISLLSMTANVWAAGTPAGTVVLNQVEVSYQVGSDPEGRYVENASHAFTVSELIQTNVTALEPQGIGTATPATNAVLSYQLTNTGNGDEPFLLTTQAGLQEQFTPTVTGLWVESNGVAGWQSDDTLYLPSSGGLPLSPDQSEVIYVVSDIPAEVEDEAQSDVALISTAATVGANTKKVGESLVSGGNNGIEAVIAQDNATHQDSSHYTVSTVKLDVAKTIVSVEDPYGGELSMPGSEVTYQIRVVASGSGVVNDFVIEDAVPESMTYKNNSLKMNGNDLSDDSDSDNANFDYLLNTAFFSSETISAPSVHEYTLTYIIE</sequence>
<dbReference type="Proteomes" id="UP000245506">
    <property type="component" value="Unassembled WGS sequence"/>
</dbReference>
<evidence type="ECO:0000313" key="3">
    <source>
        <dbReference type="Proteomes" id="UP000245506"/>
    </source>
</evidence>
<feature type="chain" id="PRO_5016252735" description="DUF11 domain-containing protein" evidence="1">
    <location>
        <begin position="28"/>
        <end position="333"/>
    </location>
</feature>
<dbReference type="AlphaFoldDB" id="A0A317CKH4"/>
<dbReference type="NCBIfam" id="TIGR01451">
    <property type="entry name" value="B_ant_repeat"/>
    <property type="match status" value="1"/>
</dbReference>
<evidence type="ECO:0000313" key="2">
    <source>
        <dbReference type="EMBL" id="PWQ97943.1"/>
    </source>
</evidence>
<keyword evidence="1" id="KW-0732">Signal</keyword>
<proteinExistence type="predicted"/>
<feature type="signal peptide" evidence="1">
    <location>
        <begin position="1"/>
        <end position="27"/>
    </location>
</feature>
<dbReference type="InterPro" id="IPR047589">
    <property type="entry name" value="DUF11_rpt"/>
</dbReference>
<name>A0A317CKH4_9GAMM</name>
<gene>
    <name evidence="2" type="ORF">DKT75_05620</name>
</gene>
<evidence type="ECO:0008006" key="4">
    <source>
        <dbReference type="Google" id="ProtNLM"/>
    </source>
</evidence>
<keyword evidence="3" id="KW-1185">Reference proteome</keyword>
<dbReference type="EMBL" id="QGKL01000016">
    <property type="protein sequence ID" value="PWQ97943.1"/>
    <property type="molecule type" value="Genomic_DNA"/>
</dbReference>
<comment type="caution">
    <text evidence="2">The sequence shown here is derived from an EMBL/GenBank/DDBJ whole genome shotgun (WGS) entry which is preliminary data.</text>
</comment>
<protein>
    <recommendedName>
        <fullName evidence="4">DUF11 domain-containing protein</fullName>
    </recommendedName>
</protein>
<accession>A0A317CKH4</accession>
<evidence type="ECO:0000256" key="1">
    <source>
        <dbReference type="SAM" id="SignalP"/>
    </source>
</evidence>
<reference evidence="2 3" key="1">
    <citation type="submission" date="2018-05" db="EMBL/GenBank/DDBJ databases">
        <title>Leucothrix arctica sp. nov., isolated from Arctic seawater.</title>
        <authorList>
            <person name="Choi A."/>
            <person name="Baek K."/>
        </authorList>
    </citation>
    <scope>NUCLEOTIDE SEQUENCE [LARGE SCALE GENOMIC DNA]</scope>
    <source>
        <strain evidence="2 3">IMCC9719</strain>
    </source>
</reference>
<organism evidence="2 3">
    <name type="scientific">Leucothrix arctica</name>
    <dbReference type="NCBI Taxonomy" id="1481894"/>
    <lineage>
        <taxon>Bacteria</taxon>
        <taxon>Pseudomonadati</taxon>
        <taxon>Pseudomonadota</taxon>
        <taxon>Gammaproteobacteria</taxon>
        <taxon>Thiotrichales</taxon>
        <taxon>Thiotrichaceae</taxon>
        <taxon>Leucothrix</taxon>
    </lineage>
</organism>